<dbReference type="Gene3D" id="3.40.50.980">
    <property type="match status" value="2"/>
</dbReference>
<keyword evidence="3" id="KW-0597">Phosphoprotein</keyword>
<dbReference type="PANTHER" id="PTHR45527:SF1">
    <property type="entry name" value="FATTY ACID SYNTHASE"/>
    <property type="match status" value="1"/>
</dbReference>
<dbReference type="InterPro" id="IPR006162">
    <property type="entry name" value="Ppantetheine_attach_site"/>
</dbReference>
<proteinExistence type="predicted"/>
<dbReference type="InterPro" id="IPR036736">
    <property type="entry name" value="ACP-like_sf"/>
</dbReference>
<dbReference type="PATRIC" id="fig|447.4.peg.1975"/>
<dbReference type="RefSeq" id="WP_058459498.1">
    <property type="nucleotide sequence ID" value="NZ_CAAAIY010000015.1"/>
</dbReference>
<dbReference type="InterPro" id="IPR020459">
    <property type="entry name" value="AMP-binding"/>
</dbReference>
<dbReference type="Pfam" id="PF00668">
    <property type="entry name" value="Condensation"/>
    <property type="match status" value="1"/>
</dbReference>
<dbReference type="SUPFAM" id="SSF47336">
    <property type="entry name" value="ACP-like"/>
    <property type="match status" value="1"/>
</dbReference>
<dbReference type="FunFam" id="3.40.50.980:FF:000001">
    <property type="entry name" value="Non-ribosomal peptide synthetase"/>
    <property type="match status" value="1"/>
</dbReference>
<evidence type="ECO:0000259" key="4">
    <source>
        <dbReference type="PROSITE" id="PS50075"/>
    </source>
</evidence>
<keyword evidence="2" id="KW-0596">Phosphopantetheine</keyword>
<dbReference type="Gene3D" id="1.10.1200.10">
    <property type="entry name" value="ACP-like"/>
    <property type="match status" value="1"/>
</dbReference>
<dbReference type="FunFam" id="3.40.50.12780:FF:000012">
    <property type="entry name" value="Non-ribosomal peptide synthetase"/>
    <property type="match status" value="1"/>
</dbReference>
<dbReference type="PRINTS" id="PR00154">
    <property type="entry name" value="AMPBINDING"/>
</dbReference>
<dbReference type="InterPro" id="IPR045851">
    <property type="entry name" value="AMP-bd_C_sf"/>
</dbReference>
<dbReference type="InterPro" id="IPR023213">
    <property type="entry name" value="CAT-like_dom_sf"/>
</dbReference>
<dbReference type="Pfam" id="PF00501">
    <property type="entry name" value="AMP-binding"/>
    <property type="match status" value="1"/>
</dbReference>
<dbReference type="PROSITE" id="PS50075">
    <property type="entry name" value="CARRIER"/>
    <property type="match status" value="1"/>
</dbReference>
<evidence type="ECO:0000313" key="6">
    <source>
        <dbReference type="Proteomes" id="UP000054695"/>
    </source>
</evidence>
<comment type="cofactor">
    <cofactor evidence="1">
        <name>pantetheine 4'-phosphate</name>
        <dbReference type="ChEBI" id="CHEBI:47942"/>
    </cofactor>
</comment>
<dbReference type="STRING" id="447.Lboz_1856"/>
<keyword evidence="6" id="KW-1185">Reference proteome</keyword>
<dbReference type="GO" id="GO:0005737">
    <property type="term" value="C:cytoplasm"/>
    <property type="evidence" value="ECO:0007669"/>
    <property type="project" value="TreeGrafter"/>
</dbReference>
<evidence type="ECO:0000256" key="1">
    <source>
        <dbReference type="ARBA" id="ARBA00001957"/>
    </source>
</evidence>
<dbReference type="GO" id="GO:0031177">
    <property type="term" value="F:phosphopantetheine binding"/>
    <property type="evidence" value="ECO:0007669"/>
    <property type="project" value="TreeGrafter"/>
</dbReference>
<evidence type="ECO:0000256" key="2">
    <source>
        <dbReference type="ARBA" id="ARBA00022450"/>
    </source>
</evidence>
<dbReference type="Gene3D" id="3.30.559.30">
    <property type="entry name" value="Nonribosomal peptide synthetase, condensation domain"/>
    <property type="match status" value="1"/>
</dbReference>
<dbReference type="InterPro" id="IPR000873">
    <property type="entry name" value="AMP-dep_synth/lig_dom"/>
</dbReference>
<dbReference type="InterPro" id="IPR025110">
    <property type="entry name" value="AMP-bd_C"/>
</dbReference>
<dbReference type="Pfam" id="PF00550">
    <property type="entry name" value="PP-binding"/>
    <property type="match status" value="1"/>
</dbReference>
<dbReference type="Gene3D" id="3.30.559.10">
    <property type="entry name" value="Chloramphenicol acetyltransferase-like domain"/>
    <property type="match status" value="1"/>
</dbReference>
<protein>
    <submittedName>
        <fullName evidence="5">Non-ribosomal peptide synthetase</fullName>
        <ecNumber evidence="5">5.1.1.11</ecNumber>
    </submittedName>
</protein>
<organism evidence="5 6">
    <name type="scientific">Legionella bozemanae</name>
    <name type="common">Fluoribacter bozemanae</name>
    <dbReference type="NCBI Taxonomy" id="447"/>
    <lineage>
        <taxon>Bacteria</taxon>
        <taxon>Pseudomonadati</taxon>
        <taxon>Pseudomonadota</taxon>
        <taxon>Gammaproteobacteria</taxon>
        <taxon>Legionellales</taxon>
        <taxon>Legionellaceae</taxon>
        <taxon>Legionella</taxon>
    </lineage>
</organism>
<dbReference type="GO" id="GO:0043041">
    <property type="term" value="P:amino acid activation for nonribosomal peptide biosynthetic process"/>
    <property type="evidence" value="ECO:0007669"/>
    <property type="project" value="TreeGrafter"/>
</dbReference>
<dbReference type="AlphaFoldDB" id="A0A0W0RQ87"/>
<dbReference type="InterPro" id="IPR001242">
    <property type="entry name" value="Condensation_dom"/>
</dbReference>
<dbReference type="PROSITE" id="PS00455">
    <property type="entry name" value="AMP_BINDING"/>
    <property type="match status" value="1"/>
</dbReference>
<dbReference type="PANTHER" id="PTHR45527">
    <property type="entry name" value="NONRIBOSOMAL PEPTIDE SYNTHETASE"/>
    <property type="match status" value="1"/>
</dbReference>
<dbReference type="PROSITE" id="PS00012">
    <property type="entry name" value="PHOSPHOPANTETHEINE"/>
    <property type="match status" value="1"/>
</dbReference>
<name>A0A0W0RQ87_LEGBO</name>
<dbReference type="FunFam" id="3.30.300.30:FF:000010">
    <property type="entry name" value="Enterobactin synthetase component F"/>
    <property type="match status" value="1"/>
</dbReference>
<dbReference type="GO" id="GO:0047462">
    <property type="term" value="F:phenylalanine racemase (ATP-hydrolyzing) activity"/>
    <property type="evidence" value="ECO:0007669"/>
    <property type="project" value="UniProtKB-EC"/>
</dbReference>
<dbReference type="InterPro" id="IPR009081">
    <property type="entry name" value="PP-bd_ACP"/>
</dbReference>
<dbReference type="Pfam" id="PF13193">
    <property type="entry name" value="AMP-binding_C"/>
    <property type="match status" value="1"/>
</dbReference>
<dbReference type="InterPro" id="IPR020845">
    <property type="entry name" value="AMP-binding_CS"/>
</dbReference>
<sequence length="1098" mass="126902">MTSSSMDMSLEEQYKILEEWNQTDSKYPYDKIIPELFEEQIAKVLDNIALIYKSKTLTYKALNDQANQLAHHLREIGIKQNTLVAICMEPCFELLIGILGILKSGGAYIPLDPNNPVRRQKDILSDSRAKILITHSQLANQFEEMTTFQMIYWDAIESKLATYPTTNPKHINKTNDLAYVIYTSGSTGKPKGVMITHRNVNHFVHWFGKSISISSEDTFDFSSSISFDFSVTCTLFPLLKGIKIAICAETDRRDPYLYLKHLQDAHVSIIKITPSHFRQINGIVLNEKKMLDLKYIIFGGETLLAKDIKDWLKKFPKHKLFCEYGPTEATVASSWIIIDEHNIDHYEHRIPIGKPALNTKLFILDKNMQPVSVGALGELYIGGDGIAKGYLNKKKLTEKKFVKNPFNSGRLYKTGDLCCYLKDGTIEFVERKDHQIKIRGFRVEIGEIEKCLASYTGIQDVVILARSEREEFEEKQLVAYCIPKKSAKLNTNDLRDYLKNQLPDYMVPAFFVILDEFPLSASGKLDIHKLPEPGANESNQIIKPRNEIEIMLKKIWLETLNLKHISIDDNFFDLGGNSLSAARLITKIRKITHKNILLQDLYNTGTIAHLAGALNNAADISDDENGNHRPPPLKAMPLSELQFLFWLMRLFYPKSNISNIVTRKRIAGNLDKKKLDSVFELLCKNHPILCYRIARYSPLQYPQKNILQLKVIEKDISGLKLEEQEHELHVSLDELENRRWKNRLPLILFKLFQLGNNSCEIQIALSHFISDEISAEIVLHEMSHTYIEHKKESETVGKQELAFYDYILREQRDFSKNLSKNIDFWDNYLKNIPLLVFPRNQILSRMNSSCTTYFEIPKNTLQGLHRFCKKNRVGIGDTLTAATGAILAPYVHGKNKIAVINFVKSIRESDTYDNAVGLFVRNDVIKIDLNQSTTLLKLAKQVQNSRIENYYYQSCPAIIKIAFLLQKDWKNKKLSNFFIKLFAKIYTRIFYRYKLNYEILLMFGRVFLARKKHSFFVNINIMNHFIYDNSETKFFGFKQKPFKAYHGDKLVEKNVLNIWFERDEYGKSYLIISGNLRSEFRNVIGFNLLELIDSCSLE</sequence>
<feature type="domain" description="Carrier" evidence="4">
    <location>
        <begin position="543"/>
        <end position="618"/>
    </location>
</feature>
<keyword evidence="5" id="KW-0413">Isomerase</keyword>
<dbReference type="Gene3D" id="2.30.38.10">
    <property type="entry name" value="Luciferase, Domain 3"/>
    <property type="match status" value="1"/>
</dbReference>
<evidence type="ECO:0000256" key="3">
    <source>
        <dbReference type="ARBA" id="ARBA00022553"/>
    </source>
</evidence>
<dbReference type="Gene3D" id="3.30.300.30">
    <property type="match status" value="1"/>
</dbReference>
<gene>
    <name evidence="5" type="ORF">Lboz_1856</name>
</gene>
<reference evidence="5 6" key="1">
    <citation type="submission" date="2015-11" db="EMBL/GenBank/DDBJ databases">
        <title>Genomic analysis of 38 Legionella species identifies large and diverse effector repertoires.</title>
        <authorList>
            <person name="Burstein D."/>
            <person name="Amaro F."/>
            <person name="Zusman T."/>
            <person name="Lifshitz Z."/>
            <person name="Cohen O."/>
            <person name="Gilbert J.A."/>
            <person name="Pupko T."/>
            <person name="Shuman H.A."/>
            <person name="Segal G."/>
        </authorList>
    </citation>
    <scope>NUCLEOTIDE SEQUENCE [LARGE SCALE GENOMIC DNA]</scope>
    <source>
        <strain evidence="5 6">WIGA</strain>
    </source>
</reference>
<accession>A0A0W0RQ87</accession>
<dbReference type="EC" id="5.1.1.11" evidence="5"/>
<dbReference type="EMBL" id="LNXU01000019">
    <property type="protein sequence ID" value="KTC73210.1"/>
    <property type="molecule type" value="Genomic_DNA"/>
</dbReference>
<dbReference type="CDD" id="cd05930">
    <property type="entry name" value="A_NRPS"/>
    <property type="match status" value="1"/>
</dbReference>
<dbReference type="SUPFAM" id="SSF52777">
    <property type="entry name" value="CoA-dependent acyltransferases"/>
    <property type="match status" value="2"/>
</dbReference>
<evidence type="ECO:0000313" key="5">
    <source>
        <dbReference type="EMBL" id="KTC73210.1"/>
    </source>
</evidence>
<dbReference type="GO" id="GO:0044550">
    <property type="term" value="P:secondary metabolite biosynthetic process"/>
    <property type="evidence" value="ECO:0007669"/>
    <property type="project" value="UniProtKB-ARBA"/>
</dbReference>
<dbReference type="Proteomes" id="UP000054695">
    <property type="component" value="Unassembled WGS sequence"/>
</dbReference>
<dbReference type="NCBIfam" id="TIGR01733">
    <property type="entry name" value="AA-adenyl-dom"/>
    <property type="match status" value="1"/>
</dbReference>
<dbReference type="SUPFAM" id="SSF56801">
    <property type="entry name" value="Acetyl-CoA synthetase-like"/>
    <property type="match status" value="1"/>
</dbReference>
<dbReference type="InterPro" id="IPR010071">
    <property type="entry name" value="AA_adenyl_dom"/>
</dbReference>
<comment type="caution">
    <text evidence="5">The sequence shown here is derived from an EMBL/GenBank/DDBJ whole genome shotgun (WGS) entry which is preliminary data.</text>
</comment>
<dbReference type="OrthoDB" id="9757559at2"/>